<dbReference type="EMBL" id="SFCC01000011">
    <property type="protein sequence ID" value="RZQ61691.1"/>
    <property type="molecule type" value="Genomic_DNA"/>
</dbReference>
<dbReference type="GO" id="GO:0003677">
    <property type="term" value="F:DNA binding"/>
    <property type="evidence" value="ECO:0007669"/>
    <property type="project" value="UniProtKB-KW"/>
</dbReference>
<dbReference type="RefSeq" id="WP_130477423.1">
    <property type="nucleotide sequence ID" value="NZ_SFCC01000011.1"/>
</dbReference>
<dbReference type="InterPro" id="IPR009061">
    <property type="entry name" value="DNA-bd_dom_put_sf"/>
</dbReference>
<dbReference type="PROSITE" id="PS50937">
    <property type="entry name" value="HTH_MERR_2"/>
    <property type="match status" value="1"/>
</dbReference>
<organism evidence="3 4">
    <name type="scientific">Amycolatopsis suaedae</name>
    <dbReference type="NCBI Taxonomy" id="2510978"/>
    <lineage>
        <taxon>Bacteria</taxon>
        <taxon>Bacillati</taxon>
        <taxon>Actinomycetota</taxon>
        <taxon>Actinomycetes</taxon>
        <taxon>Pseudonocardiales</taxon>
        <taxon>Pseudonocardiaceae</taxon>
        <taxon>Amycolatopsis</taxon>
    </lineage>
</organism>
<dbReference type="Proteomes" id="UP000292003">
    <property type="component" value="Unassembled WGS sequence"/>
</dbReference>
<dbReference type="SMART" id="SM00871">
    <property type="entry name" value="AraC_E_bind"/>
    <property type="match status" value="1"/>
</dbReference>
<dbReference type="InterPro" id="IPR047057">
    <property type="entry name" value="MerR_fam"/>
</dbReference>
<dbReference type="Pfam" id="PF13411">
    <property type="entry name" value="MerR_1"/>
    <property type="match status" value="1"/>
</dbReference>
<sequence>MFTIGDFARHGRVSIRMLRHYDAIGLLRPAKVDRFSGYRFYTAAQLARLNRIIALKELGFTLQQVGEILDERVTGEQLRGMLLLRQTELRTAAAEAAARLAQVEARLRMIESEGSMPTQDVVVKSLPAVRLAELTGVATSFAPENIGPVIKPLYADLMCRLAEAGVTPTGPGIAYYEDSPTAEDAVLVHAGIEIAGDVPDSAGVAVVDLPPVPEAATIVHRGSMDNVLSSIQVLAKWIDGNGYRSTGYNRELYLEVPEDEDGWVTELQEPVRTV</sequence>
<comment type="caution">
    <text evidence="3">The sequence shown here is derived from an EMBL/GenBank/DDBJ whole genome shotgun (WGS) entry which is preliminary data.</text>
</comment>
<dbReference type="InterPro" id="IPR010499">
    <property type="entry name" value="AraC_E-bd"/>
</dbReference>
<accession>A0A4Q7J2K8</accession>
<dbReference type="PANTHER" id="PTHR30204:SF97">
    <property type="entry name" value="MERR FAMILY REGULATORY PROTEIN"/>
    <property type="match status" value="1"/>
</dbReference>
<dbReference type="Gene3D" id="3.20.80.10">
    <property type="entry name" value="Regulatory factor, effector binding domain"/>
    <property type="match status" value="1"/>
</dbReference>
<dbReference type="AlphaFoldDB" id="A0A4Q7J2K8"/>
<dbReference type="CDD" id="cd01107">
    <property type="entry name" value="HTH_BmrR"/>
    <property type="match status" value="1"/>
</dbReference>
<keyword evidence="4" id="KW-1185">Reference proteome</keyword>
<feature type="domain" description="HTH merR-type" evidence="2">
    <location>
        <begin position="1"/>
        <end position="71"/>
    </location>
</feature>
<proteinExistence type="predicted"/>
<dbReference type="InterPro" id="IPR000551">
    <property type="entry name" value="MerR-type_HTH_dom"/>
</dbReference>
<protein>
    <submittedName>
        <fullName evidence="3">MerR family transcriptional regulator</fullName>
    </submittedName>
</protein>
<dbReference type="SMART" id="SM00422">
    <property type="entry name" value="HTH_MERR"/>
    <property type="match status" value="1"/>
</dbReference>
<dbReference type="Pfam" id="PF06445">
    <property type="entry name" value="GyrI-like"/>
    <property type="match status" value="1"/>
</dbReference>
<keyword evidence="1" id="KW-0238">DNA-binding</keyword>
<reference evidence="3 4" key="1">
    <citation type="submission" date="2019-02" db="EMBL/GenBank/DDBJ databases">
        <title>Draft genome sequence of Amycolatopsis sp. 8-3EHSu isolated from roots of Suaeda maritima.</title>
        <authorList>
            <person name="Duangmal K."/>
            <person name="Chantavorakit T."/>
        </authorList>
    </citation>
    <scope>NUCLEOTIDE SEQUENCE [LARGE SCALE GENOMIC DNA]</scope>
    <source>
        <strain evidence="3 4">8-3EHSu</strain>
    </source>
</reference>
<dbReference type="SUPFAM" id="SSF55136">
    <property type="entry name" value="Probable bacterial effector-binding domain"/>
    <property type="match status" value="1"/>
</dbReference>
<dbReference type="PANTHER" id="PTHR30204">
    <property type="entry name" value="REDOX-CYCLING DRUG-SENSING TRANSCRIPTIONAL ACTIVATOR SOXR"/>
    <property type="match status" value="1"/>
</dbReference>
<evidence type="ECO:0000256" key="1">
    <source>
        <dbReference type="ARBA" id="ARBA00023125"/>
    </source>
</evidence>
<dbReference type="InterPro" id="IPR011256">
    <property type="entry name" value="Reg_factor_effector_dom_sf"/>
</dbReference>
<dbReference type="InterPro" id="IPR029442">
    <property type="entry name" value="GyrI-like"/>
</dbReference>
<evidence type="ECO:0000259" key="2">
    <source>
        <dbReference type="PROSITE" id="PS50937"/>
    </source>
</evidence>
<name>A0A4Q7J2K8_9PSEU</name>
<gene>
    <name evidence="3" type="ORF">EWH70_22290</name>
</gene>
<dbReference type="OrthoDB" id="7849865at2"/>
<dbReference type="Gene3D" id="1.10.1660.10">
    <property type="match status" value="1"/>
</dbReference>
<evidence type="ECO:0000313" key="4">
    <source>
        <dbReference type="Proteomes" id="UP000292003"/>
    </source>
</evidence>
<evidence type="ECO:0000313" key="3">
    <source>
        <dbReference type="EMBL" id="RZQ61691.1"/>
    </source>
</evidence>
<dbReference type="SUPFAM" id="SSF46955">
    <property type="entry name" value="Putative DNA-binding domain"/>
    <property type="match status" value="1"/>
</dbReference>
<dbReference type="GO" id="GO:0003700">
    <property type="term" value="F:DNA-binding transcription factor activity"/>
    <property type="evidence" value="ECO:0007669"/>
    <property type="project" value="InterPro"/>
</dbReference>